<keyword evidence="6" id="KW-1185">Reference proteome</keyword>
<name>A0ABS5KLN8_9ACTN</name>
<dbReference type="InterPro" id="IPR024072">
    <property type="entry name" value="DHFR-like_dom_sf"/>
</dbReference>
<dbReference type="InterPro" id="IPR050765">
    <property type="entry name" value="Riboflavin_Biosynth_HTPR"/>
</dbReference>
<protein>
    <submittedName>
        <fullName evidence="5">RibD family protein</fullName>
    </submittedName>
</protein>
<dbReference type="EMBL" id="JAAFYZ010000020">
    <property type="protein sequence ID" value="MBS2546961.1"/>
    <property type="molecule type" value="Genomic_DNA"/>
</dbReference>
<keyword evidence="2" id="KW-0521">NADP</keyword>
<evidence type="ECO:0000313" key="5">
    <source>
        <dbReference type="EMBL" id="MBS2546961.1"/>
    </source>
</evidence>
<accession>A0ABS5KLN8</accession>
<gene>
    <name evidence="5" type="ORF">KGQ19_08775</name>
</gene>
<dbReference type="SUPFAM" id="SSF53597">
    <property type="entry name" value="Dihydrofolate reductase-like"/>
    <property type="match status" value="1"/>
</dbReference>
<comment type="pathway">
    <text evidence="1">Cofactor biosynthesis; riboflavin biosynthesis.</text>
</comment>
<sequence length="100" mass="10702">EQLRLPLLNDGRIDVGELLDQLYARGVRSLLLEGGSTLAASFVTAGLVDRVLAYVAPALLGSSGVPVLANLGLTSIEDILRLKIQDVTMLGDDVRIEMRT</sequence>
<dbReference type="PANTHER" id="PTHR38011">
    <property type="entry name" value="DIHYDROFOLATE REDUCTASE FAMILY PROTEIN (AFU_ORTHOLOGUE AFUA_8G06820)"/>
    <property type="match status" value="1"/>
</dbReference>
<keyword evidence="3" id="KW-0560">Oxidoreductase</keyword>
<evidence type="ECO:0000256" key="2">
    <source>
        <dbReference type="ARBA" id="ARBA00022857"/>
    </source>
</evidence>
<reference evidence="5 6" key="1">
    <citation type="submission" date="2020-02" db="EMBL/GenBank/DDBJ databases">
        <title>Acidophilic actinobacteria isolated from forest soil.</title>
        <authorList>
            <person name="Golinska P."/>
        </authorList>
    </citation>
    <scope>NUCLEOTIDE SEQUENCE [LARGE SCALE GENOMIC DNA]</scope>
    <source>
        <strain evidence="5 6">NL8</strain>
    </source>
</reference>
<feature type="domain" description="Bacterial bifunctional deaminase-reductase C-terminal" evidence="4">
    <location>
        <begin position="8"/>
        <end position="94"/>
    </location>
</feature>
<comment type="caution">
    <text evidence="5">The sequence shown here is derived from an EMBL/GenBank/DDBJ whole genome shotgun (WGS) entry which is preliminary data.</text>
</comment>
<feature type="non-terminal residue" evidence="5">
    <location>
        <position position="1"/>
    </location>
</feature>
<dbReference type="Proteomes" id="UP000730482">
    <property type="component" value="Unassembled WGS sequence"/>
</dbReference>
<evidence type="ECO:0000313" key="6">
    <source>
        <dbReference type="Proteomes" id="UP000730482"/>
    </source>
</evidence>
<dbReference type="InterPro" id="IPR002734">
    <property type="entry name" value="RibDG_C"/>
</dbReference>
<dbReference type="Pfam" id="PF01872">
    <property type="entry name" value="RibD_C"/>
    <property type="match status" value="1"/>
</dbReference>
<organism evidence="5 6">
    <name type="scientific">Catenulispora pinistramenti</name>
    <dbReference type="NCBI Taxonomy" id="2705254"/>
    <lineage>
        <taxon>Bacteria</taxon>
        <taxon>Bacillati</taxon>
        <taxon>Actinomycetota</taxon>
        <taxon>Actinomycetes</taxon>
        <taxon>Catenulisporales</taxon>
        <taxon>Catenulisporaceae</taxon>
        <taxon>Catenulispora</taxon>
    </lineage>
</organism>
<dbReference type="PANTHER" id="PTHR38011:SF7">
    <property type="entry name" value="2,5-DIAMINO-6-RIBOSYLAMINO-4(3H)-PYRIMIDINONE 5'-PHOSPHATE REDUCTASE"/>
    <property type="match status" value="1"/>
</dbReference>
<evidence type="ECO:0000256" key="1">
    <source>
        <dbReference type="ARBA" id="ARBA00005104"/>
    </source>
</evidence>
<dbReference type="Gene3D" id="3.40.430.10">
    <property type="entry name" value="Dihydrofolate Reductase, subunit A"/>
    <property type="match status" value="1"/>
</dbReference>
<proteinExistence type="predicted"/>
<evidence type="ECO:0000259" key="4">
    <source>
        <dbReference type="Pfam" id="PF01872"/>
    </source>
</evidence>
<dbReference type="RefSeq" id="WP_212008569.1">
    <property type="nucleotide sequence ID" value="NZ_JAAFYZ010000020.1"/>
</dbReference>
<evidence type="ECO:0000256" key="3">
    <source>
        <dbReference type="ARBA" id="ARBA00023002"/>
    </source>
</evidence>